<sequence length="88" mass="9550">MSIQTDITVTLVEVEVGDEYDVLLTVRDPLHPDQDATTTSLTPDQVAELIDELRTTAAAAREARAEDDVARADAKVSHGFDIDWPGVS</sequence>
<evidence type="ECO:0000313" key="2">
    <source>
        <dbReference type="Proteomes" id="UP000075025"/>
    </source>
</evidence>
<comment type="caution">
    <text evidence="1">The sequence shown here is derived from an EMBL/GenBank/DDBJ whole genome shotgun (WGS) entry which is preliminary data.</text>
</comment>
<proteinExistence type="predicted"/>
<name>A0A147EYK4_MICTE</name>
<dbReference type="AlphaFoldDB" id="A0A147EYK4"/>
<organism evidence="1 2">
    <name type="scientific">Microbacterium testaceum</name>
    <name type="common">Aureobacterium testaceum</name>
    <name type="synonym">Brevibacterium testaceum</name>
    <dbReference type="NCBI Taxonomy" id="2033"/>
    <lineage>
        <taxon>Bacteria</taxon>
        <taxon>Bacillati</taxon>
        <taxon>Actinomycetota</taxon>
        <taxon>Actinomycetes</taxon>
        <taxon>Micrococcales</taxon>
        <taxon>Microbacteriaceae</taxon>
        <taxon>Microbacterium</taxon>
    </lineage>
</organism>
<dbReference type="PATRIC" id="fig|2033.6.peg.2187"/>
<gene>
    <name evidence="1" type="ORF">NS220_06065</name>
</gene>
<dbReference type="Proteomes" id="UP000075025">
    <property type="component" value="Unassembled WGS sequence"/>
</dbReference>
<dbReference type="RefSeq" id="WP_058623186.1">
    <property type="nucleotide sequence ID" value="NZ_LDRT01000033.1"/>
</dbReference>
<accession>A0A147EYK4</accession>
<protein>
    <submittedName>
        <fullName evidence="1">Uncharacterized protein</fullName>
    </submittedName>
</protein>
<evidence type="ECO:0000313" key="1">
    <source>
        <dbReference type="EMBL" id="KTR95366.1"/>
    </source>
</evidence>
<dbReference type="EMBL" id="LDRT01000033">
    <property type="protein sequence ID" value="KTR95366.1"/>
    <property type="molecule type" value="Genomic_DNA"/>
</dbReference>
<reference evidence="1 2" key="1">
    <citation type="journal article" date="2016" name="Front. Microbiol.">
        <title>Genomic Resource of Rice Seed Associated Bacteria.</title>
        <authorList>
            <person name="Midha S."/>
            <person name="Bansal K."/>
            <person name="Sharma S."/>
            <person name="Kumar N."/>
            <person name="Patil P.P."/>
            <person name="Chaudhry V."/>
            <person name="Patil P.B."/>
        </authorList>
    </citation>
    <scope>NUCLEOTIDE SEQUENCE [LARGE SCALE GENOMIC DNA]</scope>
    <source>
        <strain evidence="1 2">NS220</strain>
    </source>
</reference>